<dbReference type="InterPro" id="IPR029044">
    <property type="entry name" value="Nucleotide-diphossugar_trans"/>
</dbReference>
<dbReference type="GO" id="GO:0016020">
    <property type="term" value="C:membrane"/>
    <property type="evidence" value="ECO:0007669"/>
    <property type="project" value="UniProtKB-SubCell"/>
</dbReference>
<comment type="pathway">
    <text evidence="5">Nucleotide-sugar biosynthesis; CMP-3-deoxy-D-manno-octulosonate biosynthesis; CMP-3-deoxy-D-manno-octulosonate from 3-deoxy-D-manno-octulosonate and CTP: step 1/1.</text>
</comment>
<dbReference type="GO" id="GO:1901137">
    <property type="term" value="P:carbohydrate derivative biosynthetic process"/>
    <property type="evidence" value="ECO:0007669"/>
    <property type="project" value="UniProtKB-ARBA"/>
</dbReference>
<dbReference type="NCBIfam" id="NF003950">
    <property type="entry name" value="PRK05450.1-3"/>
    <property type="match status" value="1"/>
</dbReference>
<dbReference type="SUPFAM" id="SSF53448">
    <property type="entry name" value="Nucleotide-diphospho-sugar transferases"/>
    <property type="match status" value="1"/>
</dbReference>
<dbReference type="EC" id="2.7.7.38" evidence="7"/>
<evidence type="ECO:0000256" key="5">
    <source>
        <dbReference type="ARBA" id="ARBA00060624"/>
    </source>
</evidence>
<evidence type="ECO:0000256" key="4">
    <source>
        <dbReference type="ARBA" id="ARBA00050198"/>
    </source>
</evidence>
<keyword evidence="2" id="KW-0808">Transferase</keyword>
<comment type="catalytic activity">
    <reaction evidence="4">
        <text>3-deoxy-alpha-D-manno-oct-2-ulosonate + CTP = CMP-3-deoxy-beta-D-manno-octulosonate + diphosphate</text>
        <dbReference type="Rhea" id="RHEA:23448"/>
        <dbReference type="ChEBI" id="CHEBI:33019"/>
        <dbReference type="ChEBI" id="CHEBI:37563"/>
        <dbReference type="ChEBI" id="CHEBI:85986"/>
        <dbReference type="ChEBI" id="CHEBI:85987"/>
        <dbReference type="EC" id="2.7.7.38"/>
    </reaction>
</comment>
<dbReference type="RefSeq" id="XP_005648194.1">
    <property type="nucleotide sequence ID" value="XM_005648137.1"/>
</dbReference>
<dbReference type="STRING" id="574566.I0YZ31"/>
<dbReference type="KEGG" id="csl:COCSUDRAFT_36532"/>
<dbReference type="InterPro" id="IPR004528">
    <property type="entry name" value="KdsB"/>
</dbReference>
<dbReference type="PANTHER" id="PTHR42866:SF2">
    <property type="entry name" value="3-DEOXY-MANNO-OCTULOSONATE CYTIDYLYLTRANSFERASE, MITOCHONDRIAL"/>
    <property type="match status" value="1"/>
</dbReference>
<evidence type="ECO:0000313" key="10">
    <source>
        <dbReference type="Proteomes" id="UP000007264"/>
    </source>
</evidence>
<dbReference type="CDD" id="cd02517">
    <property type="entry name" value="CMP-KDO-Synthetase"/>
    <property type="match status" value="1"/>
</dbReference>
<dbReference type="AlphaFoldDB" id="I0YZ31"/>
<dbReference type="HAMAP" id="MF_00057">
    <property type="entry name" value="KdsB"/>
    <property type="match status" value="1"/>
</dbReference>
<dbReference type="GeneID" id="17041642"/>
<dbReference type="GO" id="GO:0005829">
    <property type="term" value="C:cytosol"/>
    <property type="evidence" value="ECO:0007669"/>
    <property type="project" value="TreeGrafter"/>
</dbReference>
<evidence type="ECO:0000256" key="2">
    <source>
        <dbReference type="ARBA" id="ARBA00022679"/>
    </source>
</evidence>
<comment type="subcellular location">
    <subcellularLocation>
        <location evidence="1">Membrane</location>
    </subcellularLocation>
</comment>
<sequence length="284" mass="31545">MRGLAALALALGSALAVAWKWKRGLLQRKRLRVVGVIPARYQSVRFPGKPLVSILGKPMVVRTWEQASKATTLQKVVVATDDERIASACRDAGAEVVMTSSECPNGTVRCHEAVTKLLGEYDIVINIQGDEPLIEPQIIDDCVRALQNSPTSVYSTACTPLEHEHVEHRTRVKCIVDCDGHAMYFSRGMLPANKDGVVRPFPAPFQHQPYLLHLGLACFDRAFLAQYCRMPPTPLMLMEDLEQLKVLENGYKIKVIVVDHKAHGVDEPEDVAVIEQKMRELGLS</sequence>
<evidence type="ECO:0000256" key="6">
    <source>
        <dbReference type="ARBA" id="ARBA00060845"/>
    </source>
</evidence>
<dbReference type="NCBIfam" id="NF003952">
    <property type="entry name" value="PRK05450.1-5"/>
    <property type="match status" value="1"/>
</dbReference>
<dbReference type="FunFam" id="3.90.550.10:FF:000011">
    <property type="entry name" value="3-deoxy-manno-octulosonate cytidylyltransferase"/>
    <property type="match status" value="1"/>
</dbReference>
<dbReference type="OrthoDB" id="10262032at2759"/>
<organism evidence="9 10">
    <name type="scientific">Coccomyxa subellipsoidea (strain C-169)</name>
    <name type="common">Green microalga</name>
    <dbReference type="NCBI Taxonomy" id="574566"/>
    <lineage>
        <taxon>Eukaryota</taxon>
        <taxon>Viridiplantae</taxon>
        <taxon>Chlorophyta</taxon>
        <taxon>core chlorophytes</taxon>
        <taxon>Trebouxiophyceae</taxon>
        <taxon>Trebouxiophyceae incertae sedis</taxon>
        <taxon>Coccomyxaceae</taxon>
        <taxon>Coccomyxa</taxon>
        <taxon>Coccomyxa subellipsoidea</taxon>
    </lineage>
</organism>
<keyword evidence="10" id="KW-1185">Reference proteome</keyword>
<reference evidence="9 10" key="1">
    <citation type="journal article" date="2012" name="Genome Biol.">
        <title>The genome of the polar eukaryotic microalga coccomyxa subellipsoidea reveals traits of cold adaptation.</title>
        <authorList>
            <person name="Blanc G."/>
            <person name="Agarkova I."/>
            <person name="Grimwood J."/>
            <person name="Kuo A."/>
            <person name="Brueggeman A."/>
            <person name="Dunigan D."/>
            <person name="Gurnon J."/>
            <person name="Ladunga I."/>
            <person name="Lindquist E."/>
            <person name="Lucas S."/>
            <person name="Pangilinan J."/>
            <person name="Proschold T."/>
            <person name="Salamov A."/>
            <person name="Schmutz J."/>
            <person name="Weeks D."/>
            <person name="Yamada T."/>
            <person name="Claverie J.M."/>
            <person name="Grigoriev I."/>
            <person name="Van Etten J."/>
            <person name="Lomsadze A."/>
            <person name="Borodovsky M."/>
        </authorList>
    </citation>
    <scope>NUCLEOTIDE SEQUENCE [LARGE SCALE GENOMIC DNA]</scope>
    <source>
        <strain evidence="9 10">C-169</strain>
    </source>
</reference>
<proteinExistence type="inferred from homology"/>
<keyword evidence="3 9" id="KW-0548">Nucleotidyltransferase</keyword>
<evidence type="ECO:0000256" key="7">
    <source>
        <dbReference type="ARBA" id="ARBA00066873"/>
    </source>
</evidence>
<comment type="caution">
    <text evidence="9">The sequence shown here is derived from an EMBL/GenBank/DDBJ whole genome shotgun (WGS) entry which is preliminary data.</text>
</comment>
<comment type="similarity">
    <text evidence="6">Belongs to the KdsB family.</text>
</comment>
<dbReference type="InterPro" id="IPR003329">
    <property type="entry name" value="Cytidylyl_trans"/>
</dbReference>
<name>I0YZ31_COCSC</name>
<dbReference type="Proteomes" id="UP000007264">
    <property type="component" value="Unassembled WGS sequence"/>
</dbReference>
<dbReference type="eggNOG" id="ENOG502QPIP">
    <property type="taxonomic scope" value="Eukaryota"/>
</dbReference>
<accession>I0YZ31</accession>
<dbReference type="Pfam" id="PF02348">
    <property type="entry name" value="CTP_transf_3"/>
    <property type="match status" value="1"/>
</dbReference>
<evidence type="ECO:0000256" key="8">
    <source>
        <dbReference type="ARBA" id="ARBA00082857"/>
    </source>
</evidence>
<dbReference type="NCBIfam" id="TIGR00466">
    <property type="entry name" value="kdsB"/>
    <property type="match status" value="1"/>
</dbReference>
<dbReference type="GO" id="GO:0008690">
    <property type="term" value="F:3-deoxy-manno-octulosonate cytidylyltransferase activity"/>
    <property type="evidence" value="ECO:0007669"/>
    <property type="project" value="UniProtKB-EC"/>
</dbReference>
<dbReference type="NCBIfam" id="NF009905">
    <property type="entry name" value="PRK13368.1"/>
    <property type="match status" value="1"/>
</dbReference>
<protein>
    <recommendedName>
        <fullName evidence="7">3-deoxy-manno-octulosonate cytidylyltransferase</fullName>
        <ecNumber evidence="7">2.7.7.38</ecNumber>
    </recommendedName>
    <alternativeName>
        <fullName evidence="8">CMP-2-keto-3-deoxyoctulosonic acid synthase</fullName>
    </alternativeName>
</protein>
<evidence type="ECO:0000256" key="1">
    <source>
        <dbReference type="ARBA" id="ARBA00004370"/>
    </source>
</evidence>
<dbReference type="EMBL" id="AGSI01000007">
    <property type="protein sequence ID" value="EIE23650.1"/>
    <property type="molecule type" value="Genomic_DNA"/>
</dbReference>
<evidence type="ECO:0000256" key="3">
    <source>
        <dbReference type="ARBA" id="ARBA00022695"/>
    </source>
</evidence>
<dbReference type="PANTHER" id="PTHR42866">
    <property type="entry name" value="3-DEOXY-MANNO-OCTULOSONATE CYTIDYLYLTRANSFERASE"/>
    <property type="match status" value="1"/>
</dbReference>
<evidence type="ECO:0000313" key="9">
    <source>
        <dbReference type="EMBL" id="EIE23650.1"/>
    </source>
</evidence>
<dbReference type="Gene3D" id="3.90.550.10">
    <property type="entry name" value="Spore Coat Polysaccharide Biosynthesis Protein SpsA, Chain A"/>
    <property type="match status" value="1"/>
</dbReference>
<dbReference type="GO" id="GO:0044281">
    <property type="term" value="P:small molecule metabolic process"/>
    <property type="evidence" value="ECO:0007669"/>
    <property type="project" value="UniProtKB-ARBA"/>
</dbReference>
<gene>
    <name evidence="9" type="ORF">COCSUDRAFT_36532</name>
</gene>